<dbReference type="GO" id="GO:0015036">
    <property type="term" value="F:disulfide oxidoreductase activity"/>
    <property type="evidence" value="ECO:0007669"/>
    <property type="project" value="UniProtKB-ARBA"/>
</dbReference>
<dbReference type="PROSITE" id="PS00194">
    <property type="entry name" value="THIOREDOXIN_1"/>
    <property type="match status" value="1"/>
</dbReference>
<accession>A0A7H0LQL9</accession>
<evidence type="ECO:0000313" key="3">
    <source>
        <dbReference type="EMBL" id="QNQ11972.1"/>
    </source>
</evidence>
<gene>
    <name evidence="3" type="ORF">H3Z74_10850</name>
</gene>
<dbReference type="InterPro" id="IPR000866">
    <property type="entry name" value="AhpC/TSA"/>
</dbReference>
<dbReference type="PANTHER" id="PTHR42852">
    <property type="entry name" value="THIOL:DISULFIDE INTERCHANGE PROTEIN DSBE"/>
    <property type="match status" value="1"/>
</dbReference>
<dbReference type="PANTHER" id="PTHR42852:SF17">
    <property type="entry name" value="THIOREDOXIN-LIKE PROTEIN HI_1115"/>
    <property type="match status" value="1"/>
</dbReference>
<evidence type="ECO:0000256" key="1">
    <source>
        <dbReference type="ARBA" id="ARBA00023284"/>
    </source>
</evidence>
<dbReference type="InterPro" id="IPR036249">
    <property type="entry name" value="Thioredoxin-like_sf"/>
</dbReference>
<feature type="domain" description="Thioredoxin" evidence="2">
    <location>
        <begin position="11"/>
        <end position="146"/>
    </location>
</feature>
<dbReference type="Proteomes" id="UP000516148">
    <property type="component" value="Chromosome"/>
</dbReference>
<organism evidence="3 4">
    <name type="scientific">Sphingomonas alpina</name>
    <dbReference type="NCBI Taxonomy" id="653931"/>
    <lineage>
        <taxon>Bacteria</taxon>
        <taxon>Pseudomonadati</taxon>
        <taxon>Pseudomonadota</taxon>
        <taxon>Alphaproteobacteria</taxon>
        <taxon>Sphingomonadales</taxon>
        <taxon>Sphingomonadaceae</taxon>
        <taxon>Sphingomonas</taxon>
    </lineage>
</organism>
<dbReference type="InterPro" id="IPR050553">
    <property type="entry name" value="Thioredoxin_ResA/DsbE_sf"/>
</dbReference>
<dbReference type="AlphaFoldDB" id="A0A7H0LQL9"/>
<proteinExistence type="predicted"/>
<dbReference type="KEGG" id="spap:H3Z74_10850"/>
<sequence>MALALVGAKIPKVGDMAPPFEITLVDGSKVTLDQLRGNVVVLNFWATWCAPCREELPLLDRYYELQQKNGLKVFAVTTEGSLPIYQLKKVFAMMKMPAVRKISGPYGQIKAVPTNYIIDRSGRIRYAKAASFDLEDLNANLVPLLNEPVPAS</sequence>
<keyword evidence="1" id="KW-0676">Redox-active center</keyword>
<dbReference type="PROSITE" id="PS51352">
    <property type="entry name" value="THIOREDOXIN_2"/>
    <property type="match status" value="1"/>
</dbReference>
<dbReference type="InterPro" id="IPR013766">
    <property type="entry name" value="Thioredoxin_domain"/>
</dbReference>
<dbReference type="CDD" id="cd02966">
    <property type="entry name" value="TlpA_like_family"/>
    <property type="match status" value="1"/>
</dbReference>
<dbReference type="Gene3D" id="3.40.30.10">
    <property type="entry name" value="Glutaredoxin"/>
    <property type="match status" value="1"/>
</dbReference>
<dbReference type="GO" id="GO:0016209">
    <property type="term" value="F:antioxidant activity"/>
    <property type="evidence" value="ECO:0007669"/>
    <property type="project" value="InterPro"/>
</dbReference>
<name>A0A7H0LQL9_9SPHN</name>
<dbReference type="EMBL" id="CP061038">
    <property type="protein sequence ID" value="QNQ11972.1"/>
    <property type="molecule type" value="Genomic_DNA"/>
</dbReference>
<dbReference type="InterPro" id="IPR017937">
    <property type="entry name" value="Thioredoxin_CS"/>
</dbReference>
<keyword evidence="4" id="KW-1185">Reference proteome</keyword>
<protein>
    <submittedName>
        <fullName evidence="3">TlpA family protein disulfide reductase</fullName>
    </submittedName>
</protein>
<dbReference type="SUPFAM" id="SSF52833">
    <property type="entry name" value="Thioredoxin-like"/>
    <property type="match status" value="1"/>
</dbReference>
<evidence type="ECO:0000313" key="4">
    <source>
        <dbReference type="Proteomes" id="UP000516148"/>
    </source>
</evidence>
<evidence type="ECO:0000259" key="2">
    <source>
        <dbReference type="PROSITE" id="PS51352"/>
    </source>
</evidence>
<dbReference type="Pfam" id="PF00578">
    <property type="entry name" value="AhpC-TSA"/>
    <property type="match status" value="1"/>
</dbReference>
<reference evidence="3 4" key="1">
    <citation type="submission" date="2020-09" db="EMBL/GenBank/DDBJ databases">
        <title>Sphingomonas sp., a new species isolated from pork steak.</title>
        <authorList>
            <person name="Heidler von Heilborn D."/>
        </authorList>
    </citation>
    <scope>NUCLEOTIDE SEQUENCE [LARGE SCALE GENOMIC DNA]</scope>
    <source>
        <strain evidence="4">S8-3T</strain>
    </source>
</reference>